<dbReference type="EC" id="3.6.3.19" evidence="8"/>
<evidence type="ECO:0000256" key="5">
    <source>
        <dbReference type="ARBA" id="ARBA00022967"/>
    </source>
</evidence>
<dbReference type="InterPro" id="IPR047641">
    <property type="entry name" value="ABC_transpr_MalK/UgpC-like"/>
</dbReference>
<evidence type="ECO:0000313" key="8">
    <source>
        <dbReference type="EMBL" id="ADM96282.1"/>
    </source>
</evidence>
<protein>
    <submittedName>
        <fullName evidence="8">Maltose/maltodextrin transport ATP-binding protein MalK</fullName>
        <ecNumber evidence="8">3.6.3.19</ecNumber>
    </submittedName>
</protein>
<dbReference type="InterPro" id="IPR013611">
    <property type="entry name" value="Transp-assoc_OB_typ2"/>
</dbReference>
<dbReference type="GO" id="GO:0140359">
    <property type="term" value="F:ABC-type transporter activity"/>
    <property type="evidence" value="ECO:0007669"/>
    <property type="project" value="UniProtKB-ARBA"/>
</dbReference>
<dbReference type="Pfam" id="PF08402">
    <property type="entry name" value="TOBE_2"/>
    <property type="match status" value="1"/>
</dbReference>
<dbReference type="EMBL" id="CP002038">
    <property type="protein sequence ID" value="ADM96282.1"/>
    <property type="molecule type" value="Genomic_DNA"/>
</dbReference>
<dbReference type="InterPro" id="IPR003593">
    <property type="entry name" value="AAA+_ATPase"/>
</dbReference>
<keyword evidence="4 8" id="KW-0067">ATP-binding</keyword>
<dbReference type="PANTHER" id="PTHR43875:SF15">
    <property type="entry name" value="TREHALOSE IMPORT ATP-BINDING PROTEIN SUGC"/>
    <property type="match status" value="1"/>
</dbReference>
<gene>
    <name evidence="8" type="ordered locus">Dda3937_01153</name>
</gene>
<keyword evidence="5" id="KW-1278">Translocase</keyword>
<dbReference type="Pfam" id="PF00005">
    <property type="entry name" value="ABC_tran"/>
    <property type="match status" value="1"/>
</dbReference>
<evidence type="ECO:0000259" key="7">
    <source>
        <dbReference type="PROSITE" id="PS50893"/>
    </source>
</evidence>
<reference evidence="8 9" key="1">
    <citation type="journal article" date="2011" name="J. Bacteriol.">
        <title>Genome sequence of the plant-pathogenic bacterium Dickeya dadantii 3937.</title>
        <authorList>
            <person name="Glasner J.D."/>
            <person name="Yang C.H."/>
            <person name="Reverchon S."/>
            <person name="Hugouvieux-Cotte-Pattat N."/>
            <person name="Condemine G."/>
            <person name="Bohin J.P."/>
            <person name="Van Gijsegem F."/>
            <person name="Yang S."/>
            <person name="Franza T."/>
            <person name="Expert D."/>
            <person name="Plunkett G. III"/>
            <person name="San Francisco M.J."/>
            <person name="Charkowski A.O."/>
            <person name="Py B."/>
            <person name="Bell K."/>
            <person name="Rauscher L."/>
            <person name="Rodriguez-Palenzuela P."/>
            <person name="Toussaint A."/>
            <person name="Holeva M.C."/>
            <person name="He S.Y."/>
            <person name="Douet V."/>
            <person name="Boccara M."/>
            <person name="Blanco C."/>
            <person name="Toth I."/>
            <person name="Anderson B.D."/>
            <person name="Biehl B.S."/>
            <person name="Mau B."/>
            <person name="Flynn S.M."/>
            <person name="Barras F."/>
            <person name="Lindeberg M."/>
            <person name="Birch P.R."/>
            <person name="Tsuyumu S."/>
            <person name="Shi X."/>
            <person name="Hibbing M."/>
            <person name="Yap M.N."/>
            <person name="Carpentier M."/>
            <person name="Dassa E."/>
            <person name="Umehara M."/>
            <person name="Kim J.F."/>
            <person name="Rusch M."/>
            <person name="Soni P."/>
            <person name="Mayhew G.F."/>
            <person name="Fouts D.E."/>
            <person name="Gill S.R."/>
            <person name="Blattner F.R."/>
            <person name="Keen N.T."/>
            <person name="Perna N.T."/>
        </authorList>
    </citation>
    <scope>NUCLEOTIDE SEQUENCE [LARGE SCALE GENOMIC DNA]</scope>
    <source>
        <strain evidence="8 9">3937</strain>
    </source>
</reference>
<dbReference type="KEGG" id="ddd:Dda3937_01153"/>
<dbReference type="InterPro" id="IPR017871">
    <property type="entry name" value="ABC_transporter-like_CS"/>
</dbReference>
<keyword evidence="3" id="KW-0547">Nucleotide-binding</keyword>
<accession>E0SEM9</accession>
<dbReference type="FunFam" id="3.40.50.300:FF:000042">
    <property type="entry name" value="Maltose/maltodextrin ABC transporter, ATP-binding protein"/>
    <property type="match status" value="1"/>
</dbReference>
<keyword evidence="8" id="KW-0378">Hydrolase</keyword>
<evidence type="ECO:0000313" key="9">
    <source>
        <dbReference type="Proteomes" id="UP000006859"/>
    </source>
</evidence>
<dbReference type="Gene3D" id="2.40.50.140">
    <property type="entry name" value="Nucleic acid-binding proteins"/>
    <property type="match status" value="1"/>
</dbReference>
<dbReference type="InterPro" id="IPR012340">
    <property type="entry name" value="NA-bd_OB-fold"/>
</dbReference>
<dbReference type="AlphaFoldDB" id="E0SEM9"/>
<evidence type="ECO:0000256" key="1">
    <source>
        <dbReference type="ARBA" id="ARBA00022448"/>
    </source>
</evidence>
<dbReference type="Gene3D" id="3.40.50.300">
    <property type="entry name" value="P-loop containing nucleotide triphosphate hydrolases"/>
    <property type="match status" value="1"/>
</dbReference>
<dbReference type="SUPFAM" id="SSF50331">
    <property type="entry name" value="MOP-like"/>
    <property type="match status" value="1"/>
</dbReference>
<evidence type="ECO:0000256" key="4">
    <source>
        <dbReference type="ARBA" id="ARBA00022840"/>
    </source>
</evidence>
<dbReference type="PANTHER" id="PTHR43875">
    <property type="entry name" value="MALTODEXTRIN IMPORT ATP-BINDING PROTEIN MSMX"/>
    <property type="match status" value="1"/>
</dbReference>
<dbReference type="GO" id="GO:0016887">
    <property type="term" value="F:ATP hydrolysis activity"/>
    <property type="evidence" value="ECO:0007669"/>
    <property type="project" value="InterPro"/>
</dbReference>
<keyword evidence="1" id="KW-0813">Transport</keyword>
<evidence type="ECO:0000256" key="6">
    <source>
        <dbReference type="ARBA" id="ARBA00023136"/>
    </source>
</evidence>
<dbReference type="GO" id="GO:0055052">
    <property type="term" value="C:ATP-binding cassette (ABC) transporter complex, substrate-binding subunit-containing"/>
    <property type="evidence" value="ECO:0007669"/>
    <property type="project" value="TreeGrafter"/>
</dbReference>
<organism evidence="8 9">
    <name type="scientific">Dickeya dadantii (strain 3937)</name>
    <name type="common">Erwinia chrysanthemi (strain 3937)</name>
    <dbReference type="NCBI Taxonomy" id="198628"/>
    <lineage>
        <taxon>Bacteria</taxon>
        <taxon>Pseudomonadati</taxon>
        <taxon>Pseudomonadota</taxon>
        <taxon>Gammaproteobacteria</taxon>
        <taxon>Enterobacterales</taxon>
        <taxon>Pectobacteriaceae</taxon>
        <taxon>Dickeya</taxon>
    </lineage>
</organism>
<dbReference type="SUPFAM" id="SSF52540">
    <property type="entry name" value="P-loop containing nucleoside triphosphate hydrolases"/>
    <property type="match status" value="1"/>
</dbReference>
<keyword evidence="9" id="KW-1185">Reference proteome</keyword>
<dbReference type="PROSITE" id="PS50893">
    <property type="entry name" value="ABC_TRANSPORTER_2"/>
    <property type="match status" value="1"/>
</dbReference>
<evidence type="ECO:0000256" key="2">
    <source>
        <dbReference type="ARBA" id="ARBA00022475"/>
    </source>
</evidence>
<dbReference type="GO" id="GO:0005524">
    <property type="term" value="F:ATP binding"/>
    <property type="evidence" value="ECO:0007669"/>
    <property type="project" value="UniProtKB-KW"/>
</dbReference>
<feature type="domain" description="ABC transporter" evidence="7">
    <location>
        <begin position="11"/>
        <end position="241"/>
    </location>
</feature>
<dbReference type="InterPro" id="IPR008995">
    <property type="entry name" value="Mo/tungstate-bd_C_term_dom"/>
</dbReference>
<dbReference type="SMART" id="SM00382">
    <property type="entry name" value="AAA"/>
    <property type="match status" value="1"/>
</dbReference>
<name>E0SEM9_DICD3</name>
<dbReference type="HOGENOM" id="CLU_000604_1_1_6"/>
<proteinExistence type="predicted"/>
<evidence type="ECO:0000256" key="3">
    <source>
        <dbReference type="ARBA" id="ARBA00022741"/>
    </source>
</evidence>
<dbReference type="InterPro" id="IPR027417">
    <property type="entry name" value="P-loop_NTPase"/>
</dbReference>
<dbReference type="Proteomes" id="UP000006859">
    <property type="component" value="Chromosome"/>
</dbReference>
<dbReference type="PROSITE" id="PS00211">
    <property type="entry name" value="ABC_TRANSPORTER_1"/>
    <property type="match status" value="1"/>
</dbReference>
<dbReference type="Gene3D" id="2.40.50.100">
    <property type="match status" value="1"/>
</dbReference>
<keyword evidence="6" id="KW-0472">Membrane</keyword>
<keyword evidence="2" id="KW-1003">Cell membrane</keyword>
<dbReference type="eggNOG" id="COG3842">
    <property type="taxonomic scope" value="Bacteria"/>
</dbReference>
<sequence>MELKAEMMAEIVLDGVTKAWGDTPVLHPVNLTLADGEFVAILGPSGCGKSTTLFLLAGLYAPTQGQILFDGQRVNGVDARDRNVGVVFQSYALYPHLSVYDNIAFPLRFKPAERAERDQRVREAAALVQVTELLERKPSALSGGQQQRVALARALVKRPSLLLLDEPLSNLDATLRMTMRTELKAIHARSRATTLMVTHDQLEAMTLASRIICMNQGRVEQIGTPQQLYRQPANTFVAGFIGSPPICLLPGQANGRWLTVGEISWGLSSTYHGALTLGIRPEDVTLTPLGAGPLSGRIEHIEPMGREVLYRLHTSLGPLQALAAGSTAQYDAGMLVGVSPSVDALLLFDADGNRLPDVGVVLPADVVSACRTAG</sequence>
<dbReference type="InterPro" id="IPR003439">
    <property type="entry name" value="ABC_transporter-like_ATP-bd"/>
</dbReference>
<dbReference type="STRING" id="198628.Dda3937_01153"/>